<dbReference type="Gene3D" id="1.10.10.10">
    <property type="entry name" value="Winged helix-like DNA-binding domain superfamily/Winged helix DNA-binding domain"/>
    <property type="match status" value="1"/>
</dbReference>
<dbReference type="GO" id="GO:0005737">
    <property type="term" value="C:cytoplasm"/>
    <property type="evidence" value="ECO:0007669"/>
    <property type="project" value="TreeGrafter"/>
</dbReference>
<evidence type="ECO:0000313" key="4">
    <source>
        <dbReference type="EMBL" id="CAA9319692.1"/>
    </source>
</evidence>
<sequence>MSTTPTRVPLVGRDQELATLTRLAGVLVPPASGMVLVSGDAGIGKSRLLAALTERAVAAGWRVALGHCVDLGGSPMPYLPFTEVTARLQATRPEVMDRLSTRWPAVRRLLPGQASGSESAARPTSEPLDRSAFFDSLHAVLEELGRANPLLLVLEDLHWADQSTCDLLSYLFTRRFAGPVSIVASYRSDDLHRRHPLRAIAAGWVRLPGMHRLQLDPLPDAEIRRLAQALHPAPLTASALEAVVDRAEGNAFFTEELVAAVGSASMPRDLAGLLLLRLDSLPPDAQLVVRAAAAGGRQVRDAELAAVSGLSPDRFEAAVRAAVEYLVLVPDADGFRFRHSLLAEAVYADLLPGERRRLHGAFVVALSRPGARSTAADLARHALAAEEHTIAYAASAQAGDDAMAAGGPDEAARHYALALDLVDAGLVQPATGGPPVDRVTVTEKAAAAAAAAGHVLRAEAIVAAQLRRTPPGTPAAERAQLLIALADAAALSDSSTDLVAVAGEAVDLVPAEPPTTLRARAVATYAMALAGARRDEEAVRWVDEGLAMPPALRAGEPTAQLQTVMARITERGGNAGESEQILRRLLDSVAGSGDAAEVRVLYQLGWTQLEQGELALALETFRRAAQRSRELGRPFAPYGSDARVFAGLVAYQTGQWDLALSLTATEGEQPPSLAAAGLASITLAVRAGRGETAGWPALLERVRAEWTTEGMVGIHSTAAAIDLHGDAGDLDQAIAVYDDLVACIAALWGSTDFQAQIRLVGLLLGQMAGAAPDLPPHRRVELAARADELAEVADRARGMGRRRERGVESQAWLARIRAERLRLRRATGQPVDVPELVAAWQESVQAFAAYGQPFEMARSQARLAAALRASGDAAAAAEVARAAERVAAGLGAAPLLAELRPLTGTRPDRSSADLLTAREREVLLLVAAGRSNREIGEQLYVSAKTVSVHVSNILAKLSVRSRTEAAAVARRRGLLD</sequence>
<evidence type="ECO:0000256" key="2">
    <source>
        <dbReference type="ARBA" id="ARBA00022840"/>
    </source>
</evidence>
<dbReference type="InterPro" id="IPR041664">
    <property type="entry name" value="AAA_16"/>
</dbReference>
<dbReference type="CDD" id="cd06170">
    <property type="entry name" value="LuxR_C_like"/>
    <property type="match status" value="1"/>
</dbReference>
<dbReference type="SMART" id="SM00421">
    <property type="entry name" value="HTH_LUXR"/>
    <property type="match status" value="1"/>
</dbReference>
<dbReference type="PROSITE" id="PS50043">
    <property type="entry name" value="HTH_LUXR_2"/>
    <property type="match status" value="1"/>
</dbReference>
<dbReference type="Gene3D" id="1.25.40.10">
    <property type="entry name" value="Tetratricopeptide repeat domain"/>
    <property type="match status" value="1"/>
</dbReference>
<dbReference type="InterPro" id="IPR016032">
    <property type="entry name" value="Sig_transdc_resp-reg_C-effctor"/>
</dbReference>
<dbReference type="CDD" id="cd01983">
    <property type="entry name" value="SIMIBI"/>
    <property type="match status" value="1"/>
</dbReference>
<dbReference type="Pfam" id="PF00196">
    <property type="entry name" value="GerE"/>
    <property type="match status" value="1"/>
</dbReference>
<feature type="domain" description="HTH luxR-type" evidence="3">
    <location>
        <begin position="908"/>
        <end position="973"/>
    </location>
</feature>
<dbReference type="InterPro" id="IPR000792">
    <property type="entry name" value="Tscrpt_reg_LuxR_C"/>
</dbReference>
<dbReference type="GO" id="GO:0004016">
    <property type="term" value="F:adenylate cyclase activity"/>
    <property type="evidence" value="ECO:0007669"/>
    <property type="project" value="TreeGrafter"/>
</dbReference>
<accession>A0A6J4KZ60</accession>
<dbReference type="PROSITE" id="PS00622">
    <property type="entry name" value="HTH_LUXR_1"/>
    <property type="match status" value="1"/>
</dbReference>
<dbReference type="GO" id="GO:0005524">
    <property type="term" value="F:ATP binding"/>
    <property type="evidence" value="ECO:0007669"/>
    <property type="project" value="UniProtKB-KW"/>
</dbReference>
<dbReference type="GO" id="GO:0003677">
    <property type="term" value="F:DNA binding"/>
    <property type="evidence" value="ECO:0007669"/>
    <property type="project" value="InterPro"/>
</dbReference>
<dbReference type="InterPro" id="IPR036388">
    <property type="entry name" value="WH-like_DNA-bd_sf"/>
</dbReference>
<gene>
    <name evidence="4" type="ORF">AVDCRST_MAG61-2193</name>
</gene>
<protein>
    <recommendedName>
        <fullName evidence="3">HTH luxR-type domain-containing protein</fullName>
    </recommendedName>
</protein>
<dbReference type="PANTHER" id="PTHR16305:SF35">
    <property type="entry name" value="TRANSCRIPTIONAL ACTIVATOR DOMAIN"/>
    <property type="match status" value="1"/>
</dbReference>
<dbReference type="AlphaFoldDB" id="A0A6J4KZ60"/>
<dbReference type="GO" id="GO:0006355">
    <property type="term" value="P:regulation of DNA-templated transcription"/>
    <property type="evidence" value="ECO:0007669"/>
    <property type="project" value="InterPro"/>
</dbReference>
<dbReference type="PRINTS" id="PR00038">
    <property type="entry name" value="HTHLUXR"/>
</dbReference>
<name>A0A6J4KZ60_9ACTN</name>
<evidence type="ECO:0000259" key="3">
    <source>
        <dbReference type="PROSITE" id="PS50043"/>
    </source>
</evidence>
<organism evidence="4">
    <name type="scientific">uncultured Friedmanniella sp</name>
    <dbReference type="NCBI Taxonomy" id="335381"/>
    <lineage>
        <taxon>Bacteria</taxon>
        <taxon>Bacillati</taxon>
        <taxon>Actinomycetota</taxon>
        <taxon>Actinomycetes</taxon>
        <taxon>Propionibacteriales</taxon>
        <taxon>Nocardioidaceae</taxon>
        <taxon>Friedmanniella</taxon>
        <taxon>environmental samples</taxon>
    </lineage>
</organism>
<evidence type="ECO:0000256" key="1">
    <source>
        <dbReference type="ARBA" id="ARBA00022741"/>
    </source>
</evidence>
<dbReference type="InterPro" id="IPR027417">
    <property type="entry name" value="P-loop_NTPase"/>
</dbReference>
<keyword evidence="1" id="KW-0547">Nucleotide-binding</keyword>
<dbReference type="SUPFAM" id="SSF46894">
    <property type="entry name" value="C-terminal effector domain of the bipartite response regulators"/>
    <property type="match status" value="1"/>
</dbReference>
<dbReference type="EMBL" id="CADCTT010000288">
    <property type="protein sequence ID" value="CAA9319692.1"/>
    <property type="molecule type" value="Genomic_DNA"/>
</dbReference>
<proteinExistence type="predicted"/>
<dbReference type="SUPFAM" id="SSF48452">
    <property type="entry name" value="TPR-like"/>
    <property type="match status" value="1"/>
</dbReference>
<dbReference type="InterPro" id="IPR011990">
    <property type="entry name" value="TPR-like_helical_dom_sf"/>
</dbReference>
<reference evidence="4" key="1">
    <citation type="submission" date="2020-02" db="EMBL/GenBank/DDBJ databases">
        <authorList>
            <person name="Meier V. D."/>
        </authorList>
    </citation>
    <scope>NUCLEOTIDE SEQUENCE</scope>
    <source>
        <strain evidence="4">AVDCRST_MAG61</strain>
    </source>
</reference>
<dbReference type="PANTHER" id="PTHR16305">
    <property type="entry name" value="TESTICULAR SOLUBLE ADENYLYL CYCLASE"/>
    <property type="match status" value="1"/>
</dbReference>
<keyword evidence="2" id="KW-0067">ATP-binding</keyword>
<dbReference type="Pfam" id="PF13191">
    <property type="entry name" value="AAA_16"/>
    <property type="match status" value="1"/>
</dbReference>
<dbReference type="SUPFAM" id="SSF52540">
    <property type="entry name" value="P-loop containing nucleoside triphosphate hydrolases"/>
    <property type="match status" value="1"/>
</dbReference>